<reference evidence="15" key="1">
    <citation type="submission" date="2011-12" db="EMBL/GenBank/DDBJ databases">
        <title>Complete sequence of Methanoregula formicicum SMSP.</title>
        <authorList>
            <person name="Lucas S."/>
            <person name="Han J."/>
            <person name="Lapidus A."/>
            <person name="Cheng J.-F."/>
            <person name="Goodwin L."/>
            <person name="Pitluck S."/>
            <person name="Peters L."/>
            <person name="Ovchinnikova G."/>
            <person name="Teshima H."/>
            <person name="Detter J.C."/>
            <person name="Han C."/>
            <person name="Tapia R."/>
            <person name="Land M."/>
            <person name="Hauser L."/>
            <person name="Kyrpides N."/>
            <person name="Ivanova N."/>
            <person name="Pagani I."/>
            <person name="Imachi H."/>
            <person name="Tamaki H."/>
            <person name="Sekiguchi Y."/>
            <person name="Kamagata Y."/>
            <person name="Cadillo-Quiroz H."/>
            <person name="Zinder S."/>
            <person name="Liu W.-T."/>
            <person name="Woyke T."/>
        </authorList>
    </citation>
    <scope>NUCLEOTIDE SEQUENCE [LARGE SCALE GENOMIC DNA]</scope>
    <source>
        <strain evidence="15">DSM 22288 / NBRC 105244 / SMSP</strain>
    </source>
</reference>
<evidence type="ECO:0000256" key="4">
    <source>
        <dbReference type="ARBA" id="ARBA00022741"/>
    </source>
</evidence>
<dbReference type="InterPro" id="IPR000719">
    <property type="entry name" value="Prot_kinase_dom"/>
</dbReference>
<keyword evidence="12" id="KW-0812">Transmembrane</keyword>
<evidence type="ECO:0000259" key="13">
    <source>
        <dbReference type="PROSITE" id="PS50011"/>
    </source>
</evidence>
<keyword evidence="12" id="KW-1133">Transmembrane helix</keyword>
<dbReference type="eggNOG" id="arCOG03682">
    <property type="taxonomic scope" value="Archaea"/>
</dbReference>
<dbReference type="SMART" id="SM00220">
    <property type="entry name" value="S_TKc"/>
    <property type="match status" value="1"/>
</dbReference>
<organism evidence="14 15">
    <name type="scientific">Methanoregula formicica (strain DSM 22288 / NBRC 105244 / SMSP)</name>
    <dbReference type="NCBI Taxonomy" id="593750"/>
    <lineage>
        <taxon>Archaea</taxon>
        <taxon>Methanobacteriati</taxon>
        <taxon>Methanobacteriota</taxon>
        <taxon>Stenosarchaea group</taxon>
        <taxon>Methanomicrobia</taxon>
        <taxon>Methanomicrobiales</taxon>
        <taxon>Methanoregulaceae</taxon>
        <taxon>Methanoregula</taxon>
    </lineage>
</organism>
<keyword evidence="2" id="KW-0723">Serine/threonine-protein kinase</keyword>
<dbReference type="Gene3D" id="2.160.20.10">
    <property type="entry name" value="Single-stranded right-handed beta-helix, Pectin lyase-like"/>
    <property type="match status" value="1"/>
</dbReference>
<dbReference type="GO" id="GO:0005737">
    <property type="term" value="C:cytoplasm"/>
    <property type="evidence" value="ECO:0007669"/>
    <property type="project" value="TreeGrafter"/>
</dbReference>
<keyword evidence="3" id="KW-0808">Transferase</keyword>
<dbReference type="HOGENOM" id="CLU_344090_0_0_2"/>
<dbReference type="InterPro" id="IPR008271">
    <property type="entry name" value="Ser/Thr_kinase_AS"/>
</dbReference>
<comment type="catalytic activity">
    <reaction evidence="10">
        <text>L-seryl-[protein] + ATP = O-phospho-L-seryl-[protein] + ADP + H(+)</text>
        <dbReference type="Rhea" id="RHEA:17989"/>
        <dbReference type="Rhea" id="RHEA-COMP:9863"/>
        <dbReference type="Rhea" id="RHEA-COMP:11604"/>
        <dbReference type="ChEBI" id="CHEBI:15378"/>
        <dbReference type="ChEBI" id="CHEBI:29999"/>
        <dbReference type="ChEBI" id="CHEBI:30616"/>
        <dbReference type="ChEBI" id="CHEBI:83421"/>
        <dbReference type="ChEBI" id="CHEBI:456216"/>
        <dbReference type="EC" id="2.7.11.1"/>
    </reaction>
    <physiologicalReaction direction="left-to-right" evidence="10">
        <dbReference type="Rhea" id="RHEA:17990"/>
    </physiologicalReaction>
</comment>
<dbReference type="GO" id="GO:0005524">
    <property type="term" value="F:ATP binding"/>
    <property type="evidence" value="ECO:0007669"/>
    <property type="project" value="UniProtKB-KW"/>
</dbReference>
<dbReference type="InterPro" id="IPR050339">
    <property type="entry name" value="CC_SR_Kinase"/>
</dbReference>
<keyword evidence="7" id="KW-0652">Protein synthesis inhibitor</keyword>
<evidence type="ECO:0000256" key="6">
    <source>
        <dbReference type="ARBA" id="ARBA00022840"/>
    </source>
</evidence>
<evidence type="ECO:0000256" key="11">
    <source>
        <dbReference type="SAM" id="MobiDB-lite"/>
    </source>
</evidence>
<dbReference type="SMART" id="SM00710">
    <property type="entry name" value="PbH1"/>
    <property type="match status" value="4"/>
</dbReference>
<dbReference type="OrthoDB" id="41005at2157"/>
<name>L0HFD1_METFS</name>
<dbReference type="Pfam" id="PF05048">
    <property type="entry name" value="NosD"/>
    <property type="match status" value="1"/>
</dbReference>
<keyword evidence="12" id="KW-0472">Membrane</keyword>
<dbReference type="EC" id="2.7.11.1" evidence="1"/>
<feature type="transmembrane region" description="Helical" evidence="12">
    <location>
        <begin position="353"/>
        <end position="374"/>
    </location>
</feature>
<evidence type="ECO:0000256" key="7">
    <source>
        <dbReference type="ARBA" id="ARBA00023193"/>
    </source>
</evidence>
<dbReference type="GO" id="GO:0004674">
    <property type="term" value="F:protein serine/threonine kinase activity"/>
    <property type="evidence" value="ECO:0007669"/>
    <property type="project" value="UniProtKB-KW"/>
</dbReference>
<evidence type="ECO:0000256" key="3">
    <source>
        <dbReference type="ARBA" id="ARBA00022679"/>
    </source>
</evidence>
<feature type="region of interest" description="Disordered" evidence="11">
    <location>
        <begin position="316"/>
        <end position="338"/>
    </location>
</feature>
<evidence type="ECO:0000256" key="9">
    <source>
        <dbReference type="ARBA" id="ARBA00048659"/>
    </source>
</evidence>
<reference evidence="14 15" key="2">
    <citation type="journal article" date="2014" name="Genome Announc.">
        <title>Complete Genome Sequence of Methanoregula formicica SMSPT, a Mesophilic Hydrogenotrophic Methanogen Isolated from a Methanogenic Upflow Anaerobic Sludge Blanket Reactor.</title>
        <authorList>
            <person name="Yamamoto K."/>
            <person name="Tamaki H."/>
            <person name="Cadillo-Quiroz H."/>
            <person name="Imachi H."/>
            <person name="Kyrpides N."/>
            <person name="Woyke T."/>
            <person name="Goodwin L."/>
            <person name="Zinder S.H."/>
            <person name="Kamagata Y."/>
            <person name="Liu W.T."/>
        </authorList>
    </citation>
    <scope>NUCLEOTIDE SEQUENCE [LARGE SCALE GENOMIC DNA]</scope>
    <source>
        <strain evidence="15">DSM 22288 / NBRC 105244 / SMSP</strain>
    </source>
</reference>
<dbReference type="SUPFAM" id="SSF56112">
    <property type="entry name" value="Protein kinase-like (PK-like)"/>
    <property type="match status" value="1"/>
</dbReference>
<dbReference type="InterPro" id="IPR012334">
    <property type="entry name" value="Pectin_lyas_fold"/>
</dbReference>
<evidence type="ECO:0000256" key="5">
    <source>
        <dbReference type="ARBA" id="ARBA00022777"/>
    </source>
</evidence>
<dbReference type="PROSITE" id="PS50011">
    <property type="entry name" value="PROTEIN_KINASE_DOM"/>
    <property type="match status" value="1"/>
</dbReference>
<keyword evidence="5" id="KW-0418">Kinase</keyword>
<dbReference type="PANTHER" id="PTHR11042">
    <property type="entry name" value="EUKARYOTIC TRANSLATION INITIATION FACTOR 2-ALPHA KINASE EIF2-ALPHA KINASE -RELATED"/>
    <property type="match status" value="1"/>
</dbReference>
<keyword evidence="6" id="KW-0067">ATP-binding</keyword>
<dbReference type="AlphaFoldDB" id="L0HFD1"/>
<dbReference type="EMBL" id="CP003167">
    <property type="protein sequence ID" value="AGB02028.1"/>
    <property type="molecule type" value="Genomic_DNA"/>
</dbReference>
<dbReference type="Pfam" id="PF00069">
    <property type="entry name" value="Pkinase"/>
    <property type="match status" value="1"/>
</dbReference>
<dbReference type="GO" id="GO:0006796">
    <property type="term" value="P:phosphate-containing compound metabolic process"/>
    <property type="evidence" value="ECO:0007669"/>
    <property type="project" value="UniProtKB-ARBA"/>
</dbReference>
<evidence type="ECO:0000256" key="2">
    <source>
        <dbReference type="ARBA" id="ARBA00022527"/>
    </source>
</evidence>
<dbReference type="PANTHER" id="PTHR11042:SF160">
    <property type="entry name" value="EUKARYOTIC TRANSLATION INITIATION FACTOR 2-ALPHA KINASE 1"/>
    <property type="match status" value="1"/>
</dbReference>
<dbReference type="InParanoid" id="L0HFD1"/>
<dbReference type="InterPro" id="IPR006633">
    <property type="entry name" value="Carb-bd_sugar_hydrolysis-dom"/>
</dbReference>
<dbReference type="InterPro" id="IPR011009">
    <property type="entry name" value="Kinase-like_dom_sf"/>
</dbReference>
<proteinExistence type="inferred from homology"/>
<dbReference type="STRING" id="593750.Metfor_0976"/>
<dbReference type="Gene3D" id="1.10.510.10">
    <property type="entry name" value="Transferase(Phosphotransferase) domain 1"/>
    <property type="match status" value="1"/>
</dbReference>
<evidence type="ECO:0000313" key="14">
    <source>
        <dbReference type="EMBL" id="AGB02028.1"/>
    </source>
</evidence>
<dbReference type="InterPro" id="IPR007742">
    <property type="entry name" value="NosD_dom"/>
</dbReference>
<sequence precursor="true">MIPCSRFRILGVIALAAMLISLPAAAAEHTVGPSGAEFSTIKDAVDWAVGGDTIRVMSGTYTDPVRIDKKLTLIGVDSGSGAPVIAPQPAASGIEIHADGCSVQGFTIMGSAGASGIRVSSDSNFIRHNTIQDNGEGITFVSSDKNSIVGNTITGNNRAGITLTASSSNTFDDNTIQDNAIGMTMDAESRSNTVSRNMFFNTQNVVSKSPSSLWSSPATYQYIYLGTTVKSRMGNYWNDYRGKDANGDGIGDIPYPTQTSVAAGEGNDPYSADDFPLMDPVTYYSTVSVDATPASGAAITASPSPVTTRIPVTARPAQTAVQSPLPTQPSTPGTSGSSGIGEGFARILQNIPLTAVVLIAIGLVLAGIGVYLFVFRSSEEVSLPESLAPVTTRAASVLKGAVDKTWGLVTRPAETVADMAEETRASPLPAATDQKNYFPRELESKYTDISFVGRGGIAWVFSAYRKTDGVRVAVKIPISFDEVTGKCFLNEIAAWETLRHQNIVEVSAVNILPVPYVEMEFVPGSLEALEKPLPVWKAVRLITGVTEGLRYAHDHGFIHRDIKPHNILLTDELVPKITDWGMSKVLAADVKKSSVAGFSLSYAAPEQVSPSEFGRTDERTDIYQLGVVFYELVTGSIPFGGESIVEVGNAILRDPPLRPSEYNPEAEAVEKIIIKCLEKDPAQRYQSAEELLAALKGYLDEDDG</sequence>
<evidence type="ECO:0000256" key="10">
    <source>
        <dbReference type="ARBA" id="ARBA00048977"/>
    </source>
</evidence>
<dbReference type="GeneID" id="14310289"/>
<keyword evidence="4" id="KW-0547">Nucleotide-binding</keyword>
<dbReference type="NCBIfam" id="TIGR03804">
    <property type="entry name" value="para_beta_helix"/>
    <property type="match status" value="2"/>
</dbReference>
<dbReference type="Proteomes" id="UP000010824">
    <property type="component" value="Chromosome"/>
</dbReference>
<dbReference type="GO" id="GO:0017148">
    <property type="term" value="P:negative regulation of translation"/>
    <property type="evidence" value="ECO:0007669"/>
    <property type="project" value="UniProtKB-KW"/>
</dbReference>
<feature type="domain" description="Protein kinase" evidence="13">
    <location>
        <begin position="446"/>
        <end position="699"/>
    </location>
</feature>
<gene>
    <name evidence="14" type="ordered locus">Metfor_0976</name>
</gene>
<dbReference type="SMART" id="SM00722">
    <property type="entry name" value="CASH"/>
    <property type="match status" value="1"/>
</dbReference>
<evidence type="ECO:0000256" key="8">
    <source>
        <dbReference type="ARBA" id="ARBA00037982"/>
    </source>
</evidence>
<feature type="compositionally biased region" description="Low complexity" evidence="11">
    <location>
        <begin position="323"/>
        <end position="335"/>
    </location>
</feature>
<keyword evidence="15" id="KW-1185">Reference proteome</keyword>
<dbReference type="InterPro" id="IPR022441">
    <property type="entry name" value="Para_beta_helix_rpt-2"/>
</dbReference>
<dbReference type="GO" id="GO:0006950">
    <property type="term" value="P:response to stress"/>
    <property type="evidence" value="ECO:0007669"/>
    <property type="project" value="UniProtKB-ARBA"/>
</dbReference>
<evidence type="ECO:0000256" key="1">
    <source>
        <dbReference type="ARBA" id="ARBA00012513"/>
    </source>
</evidence>
<dbReference type="InterPro" id="IPR006626">
    <property type="entry name" value="PbH1"/>
</dbReference>
<dbReference type="KEGG" id="mfo:Metfor_0976"/>
<dbReference type="eggNOG" id="arCOG02550">
    <property type="taxonomic scope" value="Archaea"/>
</dbReference>
<dbReference type="InterPro" id="IPR011050">
    <property type="entry name" value="Pectin_lyase_fold/virulence"/>
</dbReference>
<accession>L0HFD1</accession>
<dbReference type="SUPFAM" id="SSF51126">
    <property type="entry name" value="Pectin lyase-like"/>
    <property type="match status" value="1"/>
</dbReference>
<evidence type="ECO:0000313" key="15">
    <source>
        <dbReference type="Proteomes" id="UP000010824"/>
    </source>
</evidence>
<comment type="similarity">
    <text evidence="8">Belongs to the protein kinase superfamily. Ser/Thr protein kinase family. GCN2 subfamily.</text>
</comment>
<dbReference type="Gene3D" id="3.30.200.20">
    <property type="entry name" value="Phosphorylase Kinase, domain 1"/>
    <property type="match status" value="1"/>
</dbReference>
<comment type="catalytic activity">
    <reaction evidence="9">
        <text>L-threonyl-[protein] + ATP = O-phospho-L-threonyl-[protein] + ADP + H(+)</text>
        <dbReference type="Rhea" id="RHEA:46608"/>
        <dbReference type="Rhea" id="RHEA-COMP:11060"/>
        <dbReference type="Rhea" id="RHEA-COMP:11605"/>
        <dbReference type="ChEBI" id="CHEBI:15378"/>
        <dbReference type="ChEBI" id="CHEBI:30013"/>
        <dbReference type="ChEBI" id="CHEBI:30616"/>
        <dbReference type="ChEBI" id="CHEBI:61977"/>
        <dbReference type="ChEBI" id="CHEBI:456216"/>
        <dbReference type="EC" id="2.7.11.1"/>
    </reaction>
    <physiologicalReaction direction="left-to-right" evidence="9">
        <dbReference type="Rhea" id="RHEA:46609"/>
    </physiologicalReaction>
</comment>
<protein>
    <recommendedName>
        <fullName evidence="1">non-specific serine/threonine protein kinase</fullName>
        <ecNumber evidence="1">2.7.11.1</ecNumber>
    </recommendedName>
</protein>
<evidence type="ECO:0000256" key="12">
    <source>
        <dbReference type="SAM" id="Phobius"/>
    </source>
</evidence>
<dbReference type="CDD" id="cd14014">
    <property type="entry name" value="STKc_PknB_like"/>
    <property type="match status" value="1"/>
</dbReference>
<dbReference type="PROSITE" id="PS00108">
    <property type="entry name" value="PROTEIN_KINASE_ST"/>
    <property type="match status" value="1"/>
</dbReference>
<dbReference type="RefSeq" id="WP_015284992.1">
    <property type="nucleotide sequence ID" value="NC_019943.1"/>
</dbReference>